<sequence length="412" mass="42263">MACVTIDDLRCGMVLSGDVLGRNGRRLLAGGTVLAENHLRVLRIWGVSQAEILGRETASDNVSGPPHGGEDARLEAAGTLADARFVIAGRDQAAVAELHRLCVRELAAAPAAPAVAAAPAAAPPAAGPAGALPAAPADPQALLAGEPSLASFPDIHFRLQEALRDPGASAGHIAGIIGRDPGLAAGLLRLANSPLYGLARPVDSLARGVLVIGAGELAQLALGVAVVARFRDLPAGSVTMRQAWEHAVGCGVLAQILAVHVGGLPKERLFVAGLLHDLGRLVMLRRAPRHMARAMDLAREGGMALFAAERRVFGYDHAAVGEALLTCWRLPPELAEAVGGHHGGRDMRLDAAVVHVADVMAVAAGFGFNGSPLVPPLDARAFAALSLPPSVLGVALSQARRQVGDILATLLA</sequence>
<dbReference type="PANTHER" id="PTHR33525:SF3">
    <property type="entry name" value="RIBONUCLEASE Y"/>
    <property type="match status" value="1"/>
</dbReference>
<dbReference type="Pfam" id="PF08668">
    <property type="entry name" value="HDOD"/>
    <property type="match status" value="1"/>
</dbReference>
<evidence type="ECO:0000313" key="2">
    <source>
        <dbReference type="EMBL" id="EIG55351.1"/>
    </source>
</evidence>
<reference evidence="2" key="1">
    <citation type="submission" date="2011-11" db="EMBL/GenBank/DDBJ databases">
        <title>Improved High-Quality Draft sequence of Desulfovibrio sp. U5L.</title>
        <authorList>
            <consortium name="US DOE Joint Genome Institute"/>
            <person name="Lucas S."/>
            <person name="Han J."/>
            <person name="Lapidus A."/>
            <person name="Cheng J.-F."/>
            <person name="Goodwin L."/>
            <person name="Pitluck S."/>
            <person name="Peters L."/>
            <person name="Ovchinnikova G."/>
            <person name="Held B."/>
            <person name="Detter J.C."/>
            <person name="Han C."/>
            <person name="Tapia R."/>
            <person name="Land M."/>
            <person name="Hauser L."/>
            <person name="Kyrpides N."/>
            <person name="Ivanova N."/>
            <person name="Pagani I."/>
            <person name="Gabster J."/>
            <person name="Walker C."/>
            <person name="Stolyar S."/>
            <person name="Stahl D."/>
            <person name="Arkin A."/>
            <person name="Dehal P."/>
            <person name="Hazen T."/>
            <person name="Woyke T."/>
        </authorList>
    </citation>
    <scope>NUCLEOTIDE SEQUENCE [LARGE SCALE GENOMIC DNA]</scope>
    <source>
        <strain evidence="2">U5L</strain>
    </source>
</reference>
<dbReference type="SMART" id="SM00471">
    <property type="entry name" value="HDc"/>
    <property type="match status" value="1"/>
</dbReference>
<dbReference type="EMBL" id="JH600068">
    <property type="protein sequence ID" value="EIG55351.1"/>
    <property type="molecule type" value="Genomic_DNA"/>
</dbReference>
<dbReference type="AlphaFoldDB" id="I2Q6E5"/>
<gene>
    <name evidence="2" type="ORF">DesU5LDRAFT_3733</name>
</gene>
<dbReference type="PROSITE" id="PS51833">
    <property type="entry name" value="HDOD"/>
    <property type="match status" value="1"/>
</dbReference>
<dbReference type="OrthoDB" id="9803649at2"/>
<dbReference type="InterPro" id="IPR013976">
    <property type="entry name" value="HDOD"/>
</dbReference>
<proteinExistence type="predicted"/>
<evidence type="ECO:0000259" key="1">
    <source>
        <dbReference type="PROSITE" id="PS51833"/>
    </source>
</evidence>
<dbReference type="CDD" id="cd00077">
    <property type="entry name" value="HDc"/>
    <property type="match status" value="1"/>
</dbReference>
<dbReference type="SUPFAM" id="SSF109604">
    <property type="entry name" value="HD-domain/PDEase-like"/>
    <property type="match status" value="1"/>
</dbReference>
<dbReference type="eggNOG" id="COG1639">
    <property type="taxonomic scope" value="Bacteria"/>
</dbReference>
<name>I2Q6E5_9BACT</name>
<dbReference type="InterPro" id="IPR003607">
    <property type="entry name" value="HD/PDEase_dom"/>
</dbReference>
<dbReference type="PANTHER" id="PTHR33525">
    <property type="match status" value="1"/>
</dbReference>
<dbReference type="Gene3D" id="1.10.3210.10">
    <property type="entry name" value="Hypothetical protein af1432"/>
    <property type="match status" value="1"/>
</dbReference>
<accession>I2Q6E5</accession>
<feature type="domain" description="HDOD" evidence="1">
    <location>
        <begin position="149"/>
        <end position="344"/>
    </location>
</feature>
<dbReference type="InterPro" id="IPR052340">
    <property type="entry name" value="RNase_Y/CdgJ"/>
</dbReference>
<protein>
    <submittedName>
        <fullName evidence="2">Putative signal transduction protein</fullName>
    </submittedName>
</protein>
<dbReference type="HOGENOM" id="CLU_048246_4_1_7"/>
<dbReference type="STRING" id="596152.DesU5LDRAFT_3733"/>
<organism evidence="2">
    <name type="scientific">Desulfovibrio sp. U5L</name>
    <dbReference type="NCBI Taxonomy" id="596152"/>
    <lineage>
        <taxon>Bacteria</taxon>
        <taxon>Pseudomonadati</taxon>
        <taxon>Thermodesulfobacteriota</taxon>
        <taxon>Desulfovibrionia</taxon>
        <taxon>Desulfovibrionales</taxon>
        <taxon>Desulfovibrionaceae</taxon>
        <taxon>Desulfovibrio</taxon>
    </lineage>
</organism>